<comment type="caution">
    <text evidence="14">The sequence shown here is derived from an EMBL/GenBank/DDBJ whole genome shotgun (WGS) entry which is preliminary data.</text>
</comment>
<dbReference type="PANTHER" id="PTHR22993">
    <property type="entry name" value="FORMAMIDOPYRIMIDINE-DNA GLYCOSYLASE"/>
    <property type="match status" value="1"/>
</dbReference>
<organism evidence="14 15">
    <name type="scientific">Bianquea renquensis</name>
    <dbReference type="NCBI Taxonomy" id="2763661"/>
    <lineage>
        <taxon>Bacteria</taxon>
        <taxon>Bacillati</taxon>
        <taxon>Bacillota</taxon>
        <taxon>Clostridia</taxon>
        <taxon>Eubacteriales</taxon>
        <taxon>Bianqueaceae</taxon>
        <taxon>Bianquea</taxon>
    </lineage>
</organism>
<dbReference type="SMART" id="SM01232">
    <property type="entry name" value="H2TH"/>
    <property type="match status" value="1"/>
</dbReference>
<dbReference type="Proteomes" id="UP000657006">
    <property type="component" value="Unassembled WGS sequence"/>
</dbReference>
<evidence type="ECO:0000256" key="6">
    <source>
        <dbReference type="ARBA" id="ARBA00022833"/>
    </source>
</evidence>
<dbReference type="Gene3D" id="1.10.8.50">
    <property type="match status" value="1"/>
</dbReference>
<keyword evidence="4 12" id="KW-0863">Zinc-finger</keyword>
<dbReference type="InterPro" id="IPR015886">
    <property type="entry name" value="H2TH_FPG"/>
</dbReference>
<protein>
    <submittedName>
        <fullName evidence="14">Endonuclease VIII</fullName>
    </submittedName>
</protein>
<evidence type="ECO:0000313" key="15">
    <source>
        <dbReference type="Proteomes" id="UP000657006"/>
    </source>
</evidence>
<dbReference type="InterPro" id="IPR000214">
    <property type="entry name" value="Znf_DNA_glyclase/AP_lyase"/>
</dbReference>
<keyword evidence="14" id="KW-0540">Nuclease</keyword>
<keyword evidence="9" id="KW-0456">Lyase</keyword>
<keyword evidence="3" id="KW-0227">DNA damage</keyword>
<evidence type="ECO:0000259" key="13">
    <source>
        <dbReference type="PROSITE" id="PS51066"/>
    </source>
</evidence>
<keyword evidence="8" id="KW-0234">DNA repair</keyword>
<feature type="domain" description="FPG-type" evidence="13">
    <location>
        <begin position="237"/>
        <end position="273"/>
    </location>
</feature>
<evidence type="ECO:0000256" key="5">
    <source>
        <dbReference type="ARBA" id="ARBA00022801"/>
    </source>
</evidence>
<dbReference type="PANTHER" id="PTHR22993:SF9">
    <property type="entry name" value="FORMAMIDOPYRIMIDINE-DNA GLYCOSYLASE"/>
    <property type="match status" value="1"/>
</dbReference>
<keyword evidence="10" id="KW-0511">Multifunctional enzyme</keyword>
<dbReference type="AlphaFoldDB" id="A0A926I090"/>
<dbReference type="InterPro" id="IPR035937">
    <property type="entry name" value="FPG_N"/>
</dbReference>
<dbReference type="GO" id="GO:0006284">
    <property type="term" value="P:base-excision repair"/>
    <property type="evidence" value="ECO:0007669"/>
    <property type="project" value="InterPro"/>
</dbReference>
<dbReference type="SUPFAM" id="SSF57716">
    <property type="entry name" value="Glucocorticoid receptor-like (DNA-binding domain)"/>
    <property type="match status" value="1"/>
</dbReference>
<sequence length="275" mass="30029">MIEIPEAQTLAKQSNQFLTGRTMTKVEANHTPHGFAWYAGDPAQYPQILTDRVIESAFSVGGFVRIQAQDSEMVFFDGVNLRLIPAGTKRPAKHQFIAELDDGSALVVTTQMYGGIMAFAKGAWENGYYQVAADKPSPLSDEFSEVYFDKLCAGLPGKLSVKALLATEQRIPGLGNGVLQDILFISGIHPKKKLSALTDEDKERIYHAIKTVLREMTDQGGRDTEKDLLGAPGGYSTILSRKTAGTPCPRCNAIIKKEAYLGGSIYYCPSCQQAE</sequence>
<evidence type="ECO:0000256" key="8">
    <source>
        <dbReference type="ARBA" id="ARBA00023204"/>
    </source>
</evidence>
<reference evidence="14" key="1">
    <citation type="submission" date="2020-08" db="EMBL/GenBank/DDBJ databases">
        <title>Genome public.</title>
        <authorList>
            <person name="Liu C."/>
            <person name="Sun Q."/>
        </authorList>
    </citation>
    <scope>NUCLEOTIDE SEQUENCE</scope>
    <source>
        <strain evidence="14">NSJ-32</strain>
    </source>
</reference>
<dbReference type="GO" id="GO:0003684">
    <property type="term" value="F:damaged DNA binding"/>
    <property type="evidence" value="ECO:0007669"/>
    <property type="project" value="InterPro"/>
</dbReference>
<dbReference type="PROSITE" id="PS51066">
    <property type="entry name" value="ZF_FPG_2"/>
    <property type="match status" value="1"/>
</dbReference>
<dbReference type="EMBL" id="JACRSQ010000005">
    <property type="protein sequence ID" value="MBC8542944.1"/>
    <property type="molecule type" value="Genomic_DNA"/>
</dbReference>
<comment type="similarity">
    <text evidence="1">Belongs to the FPG family.</text>
</comment>
<dbReference type="GO" id="GO:0034039">
    <property type="term" value="F:8-oxo-7,8-dihydroguanine DNA N-glycosylase activity"/>
    <property type="evidence" value="ECO:0007669"/>
    <property type="project" value="TreeGrafter"/>
</dbReference>
<keyword evidence="6" id="KW-0862">Zinc</keyword>
<keyword evidence="2" id="KW-0479">Metal-binding</keyword>
<dbReference type="GO" id="GO:0016829">
    <property type="term" value="F:lyase activity"/>
    <property type="evidence" value="ECO:0007669"/>
    <property type="project" value="UniProtKB-KW"/>
</dbReference>
<keyword evidence="11" id="KW-0326">Glycosidase</keyword>
<evidence type="ECO:0000256" key="4">
    <source>
        <dbReference type="ARBA" id="ARBA00022771"/>
    </source>
</evidence>
<evidence type="ECO:0000256" key="9">
    <source>
        <dbReference type="ARBA" id="ARBA00023239"/>
    </source>
</evidence>
<dbReference type="InterPro" id="IPR010979">
    <property type="entry name" value="Ribosomal_uS13-like_H2TH"/>
</dbReference>
<evidence type="ECO:0000256" key="2">
    <source>
        <dbReference type="ARBA" id="ARBA00022723"/>
    </source>
</evidence>
<dbReference type="Pfam" id="PF06831">
    <property type="entry name" value="H2TH"/>
    <property type="match status" value="1"/>
</dbReference>
<dbReference type="GO" id="GO:0003906">
    <property type="term" value="F:DNA-(apurinic or apyrimidinic site) endonuclease activity"/>
    <property type="evidence" value="ECO:0007669"/>
    <property type="project" value="InterPro"/>
</dbReference>
<dbReference type="RefSeq" id="WP_249289528.1">
    <property type="nucleotide sequence ID" value="NZ_JACRSQ010000005.1"/>
</dbReference>
<name>A0A926I090_9FIRM</name>
<dbReference type="GO" id="GO:0008270">
    <property type="term" value="F:zinc ion binding"/>
    <property type="evidence" value="ECO:0007669"/>
    <property type="project" value="UniProtKB-KW"/>
</dbReference>
<keyword evidence="15" id="KW-1185">Reference proteome</keyword>
<keyword evidence="5" id="KW-0378">Hydrolase</keyword>
<evidence type="ECO:0000256" key="12">
    <source>
        <dbReference type="PROSITE-ProRule" id="PRU00391"/>
    </source>
</evidence>
<dbReference type="SUPFAM" id="SSF81624">
    <property type="entry name" value="N-terminal domain of MutM-like DNA repair proteins"/>
    <property type="match status" value="1"/>
</dbReference>
<evidence type="ECO:0000313" key="14">
    <source>
        <dbReference type="EMBL" id="MBC8542944.1"/>
    </source>
</evidence>
<accession>A0A926I090</accession>
<dbReference type="Gene3D" id="3.20.190.10">
    <property type="entry name" value="MutM-like, N-terminal"/>
    <property type="match status" value="1"/>
</dbReference>
<evidence type="ECO:0000256" key="7">
    <source>
        <dbReference type="ARBA" id="ARBA00023125"/>
    </source>
</evidence>
<gene>
    <name evidence="14" type="ORF">H8730_05250</name>
</gene>
<evidence type="ECO:0000256" key="10">
    <source>
        <dbReference type="ARBA" id="ARBA00023268"/>
    </source>
</evidence>
<keyword evidence="7" id="KW-0238">DNA-binding</keyword>
<evidence type="ECO:0000256" key="3">
    <source>
        <dbReference type="ARBA" id="ARBA00022763"/>
    </source>
</evidence>
<evidence type="ECO:0000256" key="11">
    <source>
        <dbReference type="ARBA" id="ARBA00023295"/>
    </source>
</evidence>
<keyword evidence="14" id="KW-0255">Endonuclease</keyword>
<evidence type="ECO:0000256" key="1">
    <source>
        <dbReference type="ARBA" id="ARBA00009409"/>
    </source>
</evidence>
<dbReference type="SUPFAM" id="SSF46946">
    <property type="entry name" value="S13-like H2TH domain"/>
    <property type="match status" value="1"/>
</dbReference>
<proteinExistence type="inferred from homology"/>